<evidence type="ECO:0000256" key="1">
    <source>
        <dbReference type="ARBA" id="ARBA00006068"/>
    </source>
</evidence>
<dbReference type="PANTHER" id="PTHR33392:SF6">
    <property type="entry name" value="POLYISOPRENYL-TEICHOIC ACID--PEPTIDOGLYCAN TEICHOIC ACID TRANSFERASE TAGU"/>
    <property type="match status" value="1"/>
</dbReference>
<comment type="caution">
    <text evidence="4">The sequence shown here is derived from an EMBL/GenBank/DDBJ whole genome shotgun (WGS) entry which is preliminary data.</text>
</comment>
<evidence type="ECO:0000256" key="2">
    <source>
        <dbReference type="SAM" id="Phobius"/>
    </source>
</evidence>
<accession>A0A0G1NE09</accession>
<name>A0A0G1NE09_9BACT</name>
<dbReference type="Gene3D" id="3.40.630.190">
    <property type="entry name" value="LCP protein"/>
    <property type="match status" value="1"/>
</dbReference>
<organism evidence="4 5">
    <name type="scientific">Candidatus Yanofskybacteria bacterium GW2011_GWA2_44_9</name>
    <dbReference type="NCBI Taxonomy" id="1619025"/>
    <lineage>
        <taxon>Bacteria</taxon>
        <taxon>Candidatus Yanofskyibacteriota</taxon>
    </lineage>
</organism>
<keyword evidence="2" id="KW-0812">Transmembrane</keyword>
<gene>
    <name evidence="4" type="ORF">UW79_C0006G0017</name>
</gene>
<proteinExistence type="inferred from homology"/>
<dbReference type="AlphaFoldDB" id="A0A0G1NE09"/>
<dbReference type="EMBL" id="LCJR01000006">
    <property type="protein sequence ID" value="KKT82439.1"/>
    <property type="molecule type" value="Genomic_DNA"/>
</dbReference>
<dbReference type="Proteomes" id="UP000034032">
    <property type="component" value="Unassembled WGS sequence"/>
</dbReference>
<sequence length="353" mass="40149">MYTQSDFNEQSILNKKKRYRRAAVLILAVAVLAGMIKWGFFSRNIDVTNEDQTLWDKVANIVTFGRVSSQEDQEYKANYTMPKEEKDRLDILILGLRGADDPEGDQAGSMLTDTMLVFSFDKKTQRASLISIPRDLYVIIRKGKKDKINAAYEAGLLTDQGSKPVRELVSKISGVYIDNVLVINFTSFKKIIDELGGIDIELSKPFAEKQQWGYEFSLPAGKNHLDGQSALYYSRSRYSTSDFDRSNRQQQVIAAIKNKVMELNFLNDPIKTLSVLNTLRNNIDTDFNIWDVPGLLSLAKQINEAYNNTEHYVISTDNLVYETHIDGIYVLLPKGENFEGIKKLFQEVLNPSL</sequence>
<feature type="domain" description="Cell envelope-related transcriptional attenuator" evidence="3">
    <location>
        <begin position="112"/>
        <end position="260"/>
    </location>
</feature>
<reference evidence="4 5" key="1">
    <citation type="journal article" date="2015" name="Nature">
        <title>rRNA introns, odd ribosomes, and small enigmatic genomes across a large radiation of phyla.</title>
        <authorList>
            <person name="Brown C.T."/>
            <person name="Hug L.A."/>
            <person name="Thomas B.C."/>
            <person name="Sharon I."/>
            <person name="Castelle C.J."/>
            <person name="Singh A."/>
            <person name="Wilkins M.J."/>
            <person name="Williams K.H."/>
            <person name="Banfield J.F."/>
        </authorList>
    </citation>
    <scope>NUCLEOTIDE SEQUENCE [LARGE SCALE GENOMIC DNA]</scope>
</reference>
<comment type="similarity">
    <text evidence="1">Belongs to the LytR/CpsA/Psr (LCP) family.</text>
</comment>
<dbReference type="PANTHER" id="PTHR33392">
    <property type="entry name" value="POLYISOPRENYL-TEICHOIC ACID--PEPTIDOGLYCAN TEICHOIC ACID TRANSFERASE TAGU"/>
    <property type="match status" value="1"/>
</dbReference>
<protein>
    <submittedName>
        <fullName evidence="4">Cell envelope-associated transcriptional attenuator</fullName>
    </submittedName>
</protein>
<evidence type="ECO:0000313" key="4">
    <source>
        <dbReference type="EMBL" id="KKT82439.1"/>
    </source>
</evidence>
<evidence type="ECO:0000259" key="3">
    <source>
        <dbReference type="Pfam" id="PF03816"/>
    </source>
</evidence>
<feature type="transmembrane region" description="Helical" evidence="2">
    <location>
        <begin position="21"/>
        <end position="41"/>
    </location>
</feature>
<dbReference type="Pfam" id="PF03816">
    <property type="entry name" value="LytR_cpsA_psr"/>
    <property type="match status" value="1"/>
</dbReference>
<evidence type="ECO:0000313" key="5">
    <source>
        <dbReference type="Proteomes" id="UP000034032"/>
    </source>
</evidence>
<keyword evidence="2" id="KW-1133">Transmembrane helix</keyword>
<dbReference type="NCBIfam" id="TIGR00350">
    <property type="entry name" value="lytR_cpsA_psr"/>
    <property type="match status" value="1"/>
</dbReference>
<dbReference type="InterPro" id="IPR004474">
    <property type="entry name" value="LytR_CpsA_psr"/>
</dbReference>
<dbReference type="InterPro" id="IPR050922">
    <property type="entry name" value="LytR/CpsA/Psr_CW_biosynth"/>
</dbReference>
<keyword evidence="2" id="KW-0472">Membrane</keyword>